<dbReference type="InterPro" id="IPR056428">
    <property type="entry name" value="WH_GTF3C1"/>
</dbReference>
<dbReference type="Proteomes" id="UP000825729">
    <property type="component" value="Unassembled WGS sequence"/>
</dbReference>
<keyword evidence="5" id="KW-0539">Nucleus</keyword>
<accession>A0AAV7E579</accession>
<evidence type="ECO:0000256" key="1">
    <source>
        <dbReference type="ARBA" id="ARBA00004123"/>
    </source>
</evidence>
<dbReference type="InterPro" id="IPR036390">
    <property type="entry name" value="WH_DNA-bd_sf"/>
</dbReference>
<dbReference type="GO" id="GO:0042791">
    <property type="term" value="P:5S class rRNA transcription by RNA polymerase III"/>
    <property type="evidence" value="ECO:0007669"/>
    <property type="project" value="TreeGrafter"/>
</dbReference>
<evidence type="ECO:0000259" key="13">
    <source>
        <dbReference type="Pfam" id="PF24658"/>
    </source>
</evidence>
<dbReference type="SUPFAM" id="SSF46785">
    <property type="entry name" value="Winged helix' DNA-binding domain"/>
    <property type="match status" value="1"/>
</dbReference>
<comment type="caution">
    <text evidence="14">The sequence shown here is derived from an EMBL/GenBank/DDBJ whole genome shotgun (WGS) entry which is preliminary data.</text>
</comment>
<sequence length="1836" mass="206520">MDVVVAEALNEVCARKCDGLTLNDLWPLLRKPLCSFGLHLCDGVKQSVWNGLLNVPALRFEAHGSVLSPRDPSIQSVEKSEKSGLKMVAADHLIDSSLGLYDLKYSDAELSAQQRQTLEQLAVARTNGITQSELAKGFGISGNSMFFVVKYLECQGLLVRRSTTVRTKESDADGNNGNKTTPIVHTNLLYLYRYGKHLNMSPQQRLEITRLDILGSGNNANQTPIGGDAIACEAIKEDVLVRDFLPSMIAVCDKLETSGKVLVVSDIKKDLGYRGTAGHRAWRNICKRLKEAGCIEEFKAEVNKKVVNCLRLLKKFEPSCENDDFDPDQPTQYAKRGQITEQVVELPVDQQIYNMIEAAGPHGILVPEVCQRLGLNSKRNHRRITSLFSRFGVQQQPESLKKCVCYRATTRGNSAANQEVNGEDQLPLDSTRNLLPHGQSLPSSPNMCPMKSTDEFGSYKVGSDVQNEGLLQCHEDHLVQDPEVVSPEVYVKQDMQIKVAETGVDLPAKSSGLSATVNFQRGSRRYACLTLTATNIQREQRILKRLQHEKFALAAELYRWLENFEKDKPTTMARKTLTRHLQKLQSEGHCKCILINIPNVSNCGRYRPFEVVLNPSVRCLSPELLGQIHERARQFEMQSRGHGVSRLSNDQVLPVLTDVKRSGGRVDSDGQAARIEAMRANGYVPAKMVRSKLLHTFLWDHLSRSPEWADVLSPESDGDDLKQPRRTCRLFAMDEALKAMPLELFLQVAGSAQKIDDLVENCRLGLCLSNLTAQEYTQLMDTQATARLSWIINILCRLKLIQLCEKEQVEMREMVSSAVLTYALDLKPYIEEPLLRGLPLSSVNFSDLRPRVRHDFFLSNRDVVDAYWKTLEYCYSAADPIAASHAFPGSSVREIYFCRSWSSERVMTAEQRAELLKRVGNGDQERKISFKECDKIARDLNLSLEQVLRVCNDRRRSRTSALKKKNREIDHATKDLESAACRKKKSLDQISPNDVKLDSVMKECVSPARSLPSSDEMKSLDLENCHHPVTEDQEHDEDEVDSGDEDGRENFFINQCAFERIKPSRRSKFIWTDNSDRILVMQYARHRAALGLKFHRVDWASVSDLPAPTDTCRRRISALKSDSNVRRAILNLCNVLGERYAEHLSLHEKERADDRAVENSVTDILGSEWDDFEDPTIKMALEEVLLCKQTAKTESSKRVGLRQEKEWPYFPLTAEMSSSHNQDANKENEPTLSSNCVKRQKRESTVFSLGGKSKTKRLRRLPGKFLKLLHNEGPGVCHKAYDSLAVANAVELLKVVFLSNSSAPEVPKLLLETLRHYPEADLFAAFNYLRGKNFMIDGQGSQPFVLSKRFWHNASSSPFPINTGKRAANFANWLHRCEKDLMEDGAKLSEDLQCGDIFHLFASVSLGELSIAPCLPNEGVGEAEEQKGMKRKSDATELSILELAKKQKSHWQIDGEFGSRREKGFPGIILSISCAALSKTQAADLFLRDETDQDISSSEFLRLGSPSCSENLNASNISAHGVQVVSHSASLWEHIMTYVEISVSSHERQGISLCPESFTTVYSIICEAGQQGLSLEEISTLKVVQGYKPAEIIVEALQVFGLVIKVNAFDCMRVVDTSYKPMYFLSSCPYRYINTPTHVKHRGMERIPLSIAQHDDRKENSLLKEASVNICDGHKITLINVPEEDCQPCREPQSAGEAIRFEDYTQDKASPSEPMTTETCITPNGSHTSCPILPWLNGDGSTNTIVYRGFVRRILGTVMQNPGMLEEDLTRRMDVLNPQTCRKLLDLMILDNHLIVRKMHQKISSGPPALLDAGKRRQDFVHRRHLFANPMSTFLL</sequence>
<keyword evidence="2" id="KW-0597">Phosphoprotein</keyword>
<evidence type="ECO:0000256" key="4">
    <source>
        <dbReference type="ARBA" id="ARBA00023163"/>
    </source>
</evidence>
<gene>
    <name evidence="14" type="ORF">H6P81_015054</name>
</gene>
<evidence type="ECO:0000313" key="15">
    <source>
        <dbReference type="Proteomes" id="UP000825729"/>
    </source>
</evidence>
<feature type="domain" description="General transcription factor 3C polypeptide 1 winged-helix" evidence="8">
    <location>
        <begin position="1"/>
        <end position="101"/>
    </location>
</feature>
<evidence type="ECO:0008006" key="16">
    <source>
        <dbReference type="Google" id="ProtNLM"/>
    </source>
</evidence>
<dbReference type="GO" id="GO:0000127">
    <property type="term" value="C:transcription factor TFIIIC complex"/>
    <property type="evidence" value="ECO:0007669"/>
    <property type="project" value="InterPro"/>
</dbReference>
<feature type="domain" description="DUF7599" evidence="10">
    <location>
        <begin position="243"/>
        <end position="322"/>
    </location>
</feature>
<reference evidence="14 15" key="1">
    <citation type="submission" date="2021-07" db="EMBL/GenBank/DDBJ databases">
        <title>The Aristolochia fimbriata genome: insights into angiosperm evolution, floral development and chemical biosynthesis.</title>
        <authorList>
            <person name="Jiao Y."/>
        </authorList>
    </citation>
    <scope>NUCLEOTIDE SEQUENCE [LARGE SCALE GENOMIC DNA]</scope>
    <source>
        <strain evidence="14">IBCAS-2021</strain>
        <tissue evidence="14">Leaf</tissue>
    </source>
</reference>
<dbReference type="Pfam" id="PF24101">
    <property type="entry name" value="WHD_GTF3C1"/>
    <property type="match status" value="1"/>
</dbReference>
<evidence type="ECO:0000259" key="9">
    <source>
        <dbReference type="Pfam" id="PF24101"/>
    </source>
</evidence>
<feature type="domain" description="DUF7645" evidence="11">
    <location>
        <begin position="903"/>
        <end position="960"/>
    </location>
</feature>
<dbReference type="InterPro" id="IPR056062">
    <property type="entry name" value="DUF7645"/>
</dbReference>
<dbReference type="Gene3D" id="1.10.10.10">
    <property type="entry name" value="Winged helix-like DNA-binding domain superfamily/Winged helix DNA-binding domain"/>
    <property type="match status" value="1"/>
</dbReference>
<evidence type="ECO:0000256" key="5">
    <source>
        <dbReference type="ARBA" id="ARBA00023242"/>
    </source>
</evidence>
<evidence type="ECO:0000313" key="14">
    <source>
        <dbReference type="EMBL" id="KAG9443714.1"/>
    </source>
</evidence>
<dbReference type="GO" id="GO:0005634">
    <property type="term" value="C:nucleus"/>
    <property type="evidence" value="ECO:0007669"/>
    <property type="project" value="UniProtKB-SubCell"/>
</dbReference>
<name>A0AAV7E579_ARIFI</name>
<proteinExistence type="predicted"/>
<evidence type="ECO:0000259" key="10">
    <source>
        <dbReference type="Pfam" id="PF24538"/>
    </source>
</evidence>
<dbReference type="Pfam" id="PF23704">
    <property type="entry name" value="WHD_GTF3C1_N"/>
    <property type="match status" value="1"/>
</dbReference>
<protein>
    <recommendedName>
        <fullName evidence="16">B-block binding subunit of TFIIIC domain-containing protein</fullName>
    </recommendedName>
</protein>
<dbReference type="GO" id="GO:0003677">
    <property type="term" value="F:DNA binding"/>
    <property type="evidence" value="ECO:0007669"/>
    <property type="project" value="UniProtKB-KW"/>
</dbReference>
<dbReference type="InterPro" id="IPR007309">
    <property type="entry name" value="TFIIIC_Bblock-bd"/>
</dbReference>
<evidence type="ECO:0000259" key="8">
    <source>
        <dbReference type="Pfam" id="PF23704"/>
    </source>
</evidence>
<dbReference type="EMBL" id="JAINDJ010000006">
    <property type="protein sequence ID" value="KAG9443714.1"/>
    <property type="molecule type" value="Genomic_DNA"/>
</dbReference>
<dbReference type="InterPro" id="IPR036388">
    <property type="entry name" value="WH-like_DNA-bd_sf"/>
</dbReference>
<comment type="subcellular location">
    <subcellularLocation>
        <location evidence="1">Nucleus</location>
    </subcellularLocation>
</comment>
<dbReference type="CDD" id="cd16169">
    <property type="entry name" value="Tau138_eWH"/>
    <property type="match status" value="1"/>
</dbReference>
<evidence type="ECO:0000256" key="6">
    <source>
        <dbReference type="SAM" id="MobiDB-lite"/>
    </source>
</evidence>
<dbReference type="Pfam" id="PF24658">
    <property type="entry name" value="DUF7647"/>
    <property type="match status" value="1"/>
</dbReference>
<keyword evidence="3" id="KW-0238">DNA-binding</keyword>
<feature type="domain" description="B-block binding subunit of TFIIIC" evidence="7">
    <location>
        <begin position="113"/>
        <end position="194"/>
    </location>
</feature>
<dbReference type="Pfam" id="PF04182">
    <property type="entry name" value="B-block_TFIIIC"/>
    <property type="match status" value="1"/>
</dbReference>
<feature type="domain" description="GTF3C1 extended winged-helix" evidence="9">
    <location>
        <begin position="531"/>
        <end position="640"/>
    </location>
</feature>
<dbReference type="PANTHER" id="PTHR15180">
    <property type="entry name" value="GENERAL TRANSCRIPTION FACTOR 3C POLYPEPTIDE 1"/>
    <property type="match status" value="1"/>
</dbReference>
<dbReference type="InterPro" id="IPR035625">
    <property type="entry name" value="Tfc3-like_eWH"/>
</dbReference>
<evidence type="ECO:0000256" key="3">
    <source>
        <dbReference type="ARBA" id="ARBA00023125"/>
    </source>
</evidence>
<dbReference type="Pfam" id="PF24655">
    <property type="entry name" value="DUF7645"/>
    <property type="match status" value="1"/>
</dbReference>
<dbReference type="GO" id="GO:0006384">
    <property type="term" value="P:transcription initiation at RNA polymerase III promoter"/>
    <property type="evidence" value="ECO:0007669"/>
    <property type="project" value="InterPro"/>
</dbReference>
<evidence type="ECO:0000259" key="7">
    <source>
        <dbReference type="Pfam" id="PF04182"/>
    </source>
</evidence>
<evidence type="ECO:0000259" key="11">
    <source>
        <dbReference type="Pfam" id="PF24655"/>
    </source>
</evidence>
<dbReference type="InterPro" id="IPR044210">
    <property type="entry name" value="Tfc3-like"/>
</dbReference>
<evidence type="ECO:0000259" key="12">
    <source>
        <dbReference type="Pfam" id="PF24657"/>
    </source>
</evidence>
<feature type="region of interest" description="Disordered" evidence="6">
    <location>
        <begin position="1217"/>
        <end position="1237"/>
    </location>
</feature>
<dbReference type="Pfam" id="PF24538">
    <property type="entry name" value="DUF7599"/>
    <property type="match status" value="1"/>
</dbReference>
<dbReference type="InterPro" id="IPR056063">
    <property type="entry name" value="DUF7646"/>
</dbReference>
<evidence type="ECO:0000256" key="2">
    <source>
        <dbReference type="ARBA" id="ARBA00022553"/>
    </source>
</evidence>
<keyword evidence="15" id="KW-1185">Reference proteome</keyword>
<dbReference type="InterPro" id="IPR056064">
    <property type="entry name" value="DUF7647"/>
</dbReference>
<dbReference type="InterPro" id="IPR056467">
    <property type="entry name" value="eWH_GTF3C1"/>
</dbReference>
<dbReference type="PANTHER" id="PTHR15180:SF1">
    <property type="entry name" value="GENERAL TRANSCRIPTION FACTOR 3C POLYPEPTIDE 1"/>
    <property type="match status" value="1"/>
</dbReference>
<feature type="domain" description="DUF7647" evidence="13">
    <location>
        <begin position="724"/>
        <end position="902"/>
    </location>
</feature>
<dbReference type="Pfam" id="PF24657">
    <property type="entry name" value="DUF7646"/>
    <property type="match status" value="1"/>
</dbReference>
<dbReference type="InterPro" id="IPR056020">
    <property type="entry name" value="DUF7599"/>
</dbReference>
<feature type="domain" description="DUF7646" evidence="12">
    <location>
        <begin position="335"/>
        <end position="415"/>
    </location>
</feature>
<keyword evidence="4" id="KW-0804">Transcription</keyword>
<organism evidence="14 15">
    <name type="scientific">Aristolochia fimbriata</name>
    <name type="common">White veined hardy Dutchman's pipe vine</name>
    <dbReference type="NCBI Taxonomy" id="158543"/>
    <lineage>
        <taxon>Eukaryota</taxon>
        <taxon>Viridiplantae</taxon>
        <taxon>Streptophyta</taxon>
        <taxon>Embryophyta</taxon>
        <taxon>Tracheophyta</taxon>
        <taxon>Spermatophyta</taxon>
        <taxon>Magnoliopsida</taxon>
        <taxon>Magnoliidae</taxon>
        <taxon>Piperales</taxon>
        <taxon>Aristolochiaceae</taxon>
        <taxon>Aristolochia</taxon>
    </lineage>
</organism>